<protein>
    <recommendedName>
        <fullName evidence="11">Excinuclease ABC subunit C</fullName>
    </recommendedName>
</protein>
<dbReference type="Proteomes" id="UP000228809">
    <property type="component" value="Unassembled WGS sequence"/>
</dbReference>
<dbReference type="InterPro" id="IPR047296">
    <property type="entry name" value="GIY-YIG_UvrC_Cho"/>
</dbReference>
<dbReference type="Gene3D" id="3.30.420.340">
    <property type="entry name" value="UvrC, RNAse H endonuclease domain"/>
    <property type="match status" value="1"/>
</dbReference>
<dbReference type="FunFam" id="3.40.1440.10:FF:000001">
    <property type="entry name" value="UvrABC system protein C"/>
    <property type="match status" value="1"/>
</dbReference>
<dbReference type="InterPro" id="IPR001162">
    <property type="entry name" value="UvrC_RNase_H_dom"/>
</dbReference>
<evidence type="ECO:0000259" key="8">
    <source>
        <dbReference type="PROSITE" id="PS50165"/>
    </source>
</evidence>
<dbReference type="Pfam" id="PF08459">
    <property type="entry name" value="UvrC_RNaseH_dom"/>
    <property type="match status" value="1"/>
</dbReference>
<dbReference type="CDD" id="cd10434">
    <property type="entry name" value="GIY-YIG_UvrC_Cho"/>
    <property type="match status" value="1"/>
</dbReference>
<dbReference type="InterPro" id="IPR035901">
    <property type="entry name" value="GIY-YIG_endonuc_sf"/>
</dbReference>
<dbReference type="PANTHER" id="PTHR30562">
    <property type="entry name" value="UVRC/OXIDOREDUCTASE"/>
    <property type="match status" value="1"/>
</dbReference>
<organism evidence="9 10">
    <name type="scientific">Candidatus Kaiserbacteria bacterium CG10_big_fil_rev_8_21_14_0_10_49_17</name>
    <dbReference type="NCBI Taxonomy" id="1974609"/>
    <lineage>
        <taxon>Bacteria</taxon>
        <taxon>Candidatus Kaiseribacteriota</taxon>
    </lineage>
</organism>
<keyword evidence="3" id="KW-0228">DNA excision</keyword>
<keyword evidence="4" id="KW-0267">Excision nuclease</keyword>
<dbReference type="SUPFAM" id="SSF46600">
    <property type="entry name" value="C-terminal UvrC-binding domain of UvrB"/>
    <property type="match status" value="1"/>
</dbReference>
<comment type="caution">
    <text evidence="9">The sequence shown here is derived from an EMBL/GenBank/DDBJ whole genome shotgun (WGS) entry which is preliminary data.</text>
</comment>
<feature type="domain" description="UvrC family homology region profile" evidence="8">
    <location>
        <begin position="211"/>
        <end position="349"/>
    </location>
</feature>
<dbReference type="Pfam" id="PF01541">
    <property type="entry name" value="GIY-YIG"/>
    <property type="match status" value="1"/>
</dbReference>
<dbReference type="GO" id="GO:0009380">
    <property type="term" value="C:excinuclease repair complex"/>
    <property type="evidence" value="ECO:0007669"/>
    <property type="project" value="TreeGrafter"/>
</dbReference>
<dbReference type="PROSITE" id="PS50151">
    <property type="entry name" value="UVR"/>
    <property type="match status" value="1"/>
</dbReference>
<evidence type="ECO:0000256" key="1">
    <source>
        <dbReference type="ARBA" id="ARBA00022490"/>
    </source>
</evidence>
<proteinExistence type="predicted"/>
<dbReference type="InterPro" id="IPR050066">
    <property type="entry name" value="UvrABC_protein_C"/>
</dbReference>
<dbReference type="Gene3D" id="3.40.1440.10">
    <property type="entry name" value="GIY-YIG endonuclease"/>
    <property type="match status" value="1"/>
</dbReference>
<keyword evidence="2" id="KW-0227">DNA damage</keyword>
<evidence type="ECO:0000313" key="9">
    <source>
        <dbReference type="EMBL" id="PIT91446.1"/>
    </source>
</evidence>
<reference evidence="10" key="1">
    <citation type="submission" date="2017-09" db="EMBL/GenBank/DDBJ databases">
        <title>Depth-based differentiation of microbial function through sediment-hosted aquifers and enrichment of novel symbionts in the deep terrestrial subsurface.</title>
        <authorList>
            <person name="Probst A.J."/>
            <person name="Ladd B."/>
            <person name="Jarett J.K."/>
            <person name="Geller-Mcgrath D.E."/>
            <person name="Sieber C.M.K."/>
            <person name="Emerson J.B."/>
            <person name="Anantharaman K."/>
            <person name="Thomas B.C."/>
            <person name="Malmstrom R."/>
            <person name="Stieglmeier M."/>
            <person name="Klingl A."/>
            <person name="Woyke T."/>
            <person name="Ryan C.M."/>
            <person name="Banfield J.F."/>
        </authorList>
    </citation>
    <scope>NUCLEOTIDE SEQUENCE [LARGE SCALE GENOMIC DNA]</scope>
</reference>
<evidence type="ECO:0000259" key="6">
    <source>
        <dbReference type="PROSITE" id="PS50151"/>
    </source>
</evidence>
<dbReference type="GO" id="GO:0009381">
    <property type="term" value="F:excinuclease ABC activity"/>
    <property type="evidence" value="ECO:0007669"/>
    <property type="project" value="InterPro"/>
</dbReference>
<evidence type="ECO:0000256" key="5">
    <source>
        <dbReference type="ARBA" id="ARBA00023204"/>
    </source>
</evidence>
<dbReference type="SUPFAM" id="SSF82771">
    <property type="entry name" value="GIY-YIG endonuclease"/>
    <property type="match status" value="1"/>
</dbReference>
<dbReference type="AlphaFoldDB" id="A0A2M6WF93"/>
<dbReference type="SMART" id="SM00465">
    <property type="entry name" value="GIYc"/>
    <property type="match status" value="1"/>
</dbReference>
<accession>A0A2M6WF93</accession>
<evidence type="ECO:0000259" key="7">
    <source>
        <dbReference type="PROSITE" id="PS50164"/>
    </source>
</evidence>
<dbReference type="PANTHER" id="PTHR30562:SF1">
    <property type="entry name" value="UVRABC SYSTEM PROTEIN C"/>
    <property type="match status" value="1"/>
</dbReference>
<evidence type="ECO:0000256" key="4">
    <source>
        <dbReference type="ARBA" id="ARBA00022881"/>
    </source>
</evidence>
<keyword evidence="5" id="KW-0234">DNA repair</keyword>
<sequence length="409" mass="46858">MLKEELEQFSLPDAPGVYLFRGARRKLLYVGKATSLKSRVRSYFSKDLIETRGPAIVKMVAEAKSVEYVETDSVLEALILEANLIKRYLPPYNTRDKDDKSFNYIVITGEEFPRVLAVRGKELEKKVAEVGATHLFGPYPHGLQFKEAMKIIRKLFPYFDTPFPIDSDMSDRQRKKLVFNQQIGVYPRELNKRAYRKTIKHLALFLSGKKKKLLAELEKEMNAYAKNEQFENAEALKRQIFVLSHIQDVSLIKNEFKEYGKAGSDYRIEAYDIAHTSGAEVVGVMAVVEGGEAKKSEYRKFKISRDVNNDVAGLTEVLLRRLGHSEWPFPKLIVVDGGKAQVHAAQAVLKQYGIGIPVVGVVKDERHRPREFQGNRALAREHERAVLLANSEAHRFAINWHRTRLRRRS</sequence>
<dbReference type="EMBL" id="PFBJ01000003">
    <property type="protein sequence ID" value="PIT91446.1"/>
    <property type="molecule type" value="Genomic_DNA"/>
</dbReference>
<evidence type="ECO:0000256" key="2">
    <source>
        <dbReference type="ARBA" id="ARBA00022763"/>
    </source>
</evidence>
<dbReference type="InterPro" id="IPR036876">
    <property type="entry name" value="UVR_dom_sf"/>
</dbReference>
<gene>
    <name evidence="9" type="ORF">COU17_00445</name>
</gene>
<dbReference type="Pfam" id="PF02151">
    <property type="entry name" value="UVR"/>
    <property type="match status" value="1"/>
</dbReference>
<dbReference type="GO" id="GO:0006289">
    <property type="term" value="P:nucleotide-excision repair"/>
    <property type="evidence" value="ECO:0007669"/>
    <property type="project" value="InterPro"/>
</dbReference>
<name>A0A2M6WF93_9BACT</name>
<dbReference type="InterPro" id="IPR038476">
    <property type="entry name" value="UvrC_RNase_H_dom_sf"/>
</dbReference>
<evidence type="ECO:0000313" key="10">
    <source>
        <dbReference type="Proteomes" id="UP000228809"/>
    </source>
</evidence>
<evidence type="ECO:0000256" key="3">
    <source>
        <dbReference type="ARBA" id="ARBA00022769"/>
    </source>
</evidence>
<evidence type="ECO:0008006" key="11">
    <source>
        <dbReference type="Google" id="ProtNLM"/>
    </source>
</evidence>
<dbReference type="InterPro" id="IPR001943">
    <property type="entry name" value="UVR_dom"/>
</dbReference>
<keyword evidence="1" id="KW-0963">Cytoplasm</keyword>
<feature type="domain" description="UVR" evidence="6">
    <location>
        <begin position="211"/>
        <end position="246"/>
    </location>
</feature>
<dbReference type="PROSITE" id="PS50164">
    <property type="entry name" value="GIY_YIG"/>
    <property type="match status" value="1"/>
</dbReference>
<dbReference type="PROSITE" id="PS50165">
    <property type="entry name" value="UVRC"/>
    <property type="match status" value="1"/>
</dbReference>
<feature type="domain" description="GIY-YIG" evidence="7">
    <location>
        <begin position="13"/>
        <end position="94"/>
    </location>
</feature>
<dbReference type="InterPro" id="IPR000305">
    <property type="entry name" value="GIY-YIG_endonuc"/>
</dbReference>